<name>A0ABS1TN54_9BACI</name>
<reference evidence="1 2" key="1">
    <citation type="submission" date="2021-01" db="EMBL/GenBank/DDBJ databases">
        <title>Genome public.</title>
        <authorList>
            <person name="Liu C."/>
            <person name="Sun Q."/>
        </authorList>
    </citation>
    <scope>NUCLEOTIDE SEQUENCE [LARGE SCALE GENOMIC DNA]</scope>
    <source>
        <strain evidence="1 2">YIM B02564</strain>
    </source>
</reference>
<dbReference type="Proteomes" id="UP000623967">
    <property type="component" value="Unassembled WGS sequence"/>
</dbReference>
<accession>A0ABS1TN54</accession>
<gene>
    <name evidence="1" type="ORF">JK635_11135</name>
</gene>
<comment type="caution">
    <text evidence="1">The sequence shown here is derived from an EMBL/GenBank/DDBJ whole genome shotgun (WGS) entry which is preliminary data.</text>
</comment>
<protein>
    <submittedName>
        <fullName evidence="1">Uncharacterized protein</fullName>
    </submittedName>
</protein>
<evidence type="ECO:0000313" key="2">
    <source>
        <dbReference type="Proteomes" id="UP000623967"/>
    </source>
</evidence>
<evidence type="ECO:0000313" key="1">
    <source>
        <dbReference type="EMBL" id="MBL4952764.1"/>
    </source>
</evidence>
<proteinExistence type="predicted"/>
<sequence>MTYIIDSLSSLMQEAILHREKLDDVVSRMDKAISEENLKLLKVLKEERLDEETIDIPSLKREQSDIIVRKIPVLKDLINGFNKASNFRRL</sequence>
<dbReference type="RefSeq" id="WP_202654002.1">
    <property type="nucleotide sequence ID" value="NZ_JAESWB010000168.1"/>
</dbReference>
<keyword evidence="2" id="KW-1185">Reference proteome</keyword>
<dbReference type="EMBL" id="JAESWB010000168">
    <property type="protein sequence ID" value="MBL4952764.1"/>
    <property type="molecule type" value="Genomic_DNA"/>
</dbReference>
<organism evidence="1 2">
    <name type="scientific">Neobacillus paridis</name>
    <dbReference type="NCBI Taxonomy" id="2803862"/>
    <lineage>
        <taxon>Bacteria</taxon>
        <taxon>Bacillati</taxon>
        <taxon>Bacillota</taxon>
        <taxon>Bacilli</taxon>
        <taxon>Bacillales</taxon>
        <taxon>Bacillaceae</taxon>
        <taxon>Neobacillus</taxon>
    </lineage>
</organism>